<dbReference type="InterPro" id="IPR001098">
    <property type="entry name" value="DNA-dir_DNA_pol_A_palm_dom"/>
</dbReference>
<dbReference type="Gene3D" id="1.20.1060.10">
    <property type="entry name" value="Taq DNA Polymerase, Chain T, domain 4"/>
    <property type="match status" value="1"/>
</dbReference>
<reference evidence="3" key="1">
    <citation type="submission" date="2018-05" db="EMBL/GenBank/DDBJ databases">
        <authorList>
            <person name="Lanie J.A."/>
            <person name="Ng W.-L."/>
            <person name="Kazmierczak K.M."/>
            <person name="Andrzejewski T.M."/>
            <person name="Davidsen T.M."/>
            <person name="Wayne K.J."/>
            <person name="Tettelin H."/>
            <person name="Glass J.I."/>
            <person name="Rusch D."/>
            <person name="Podicherti R."/>
            <person name="Tsui H.-C.T."/>
            <person name="Winkler M.E."/>
        </authorList>
    </citation>
    <scope>NUCLEOTIDE SEQUENCE</scope>
</reference>
<evidence type="ECO:0000259" key="2">
    <source>
        <dbReference type="SMART" id="SM00482"/>
    </source>
</evidence>
<dbReference type="GO" id="GO:0003887">
    <property type="term" value="F:DNA-directed DNA polymerase activity"/>
    <property type="evidence" value="ECO:0007669"/>
    <property type="project" value="InterPro"/>
</dbReference>
<keyword evidence="1" id="KW-0235">DNA replication</keyword>
<dbReference type="AlphaFoldDB" id="A0A381RIX2"/>
<dbReference type="SMART" id="SM00482">
    <property type="entry name" value="POLAc"/>
    <property type="match status" value="1"/>
</dbReference>
<dbReference type="PANTHER" id="PTHR10133">
    <property type="entry name" value="DNA POLYMERASE I"/>
    <property type="match status" value="1"/>
</dbReference>
<dbReference type="EMBL" id="UINC01001934">
    <property type="protein sequence ID" value="SUZ90918.1"/>
    <property type="molecule type" value="Genomic_DNA"/>
</dbReference>
<dbReference type="GO" id="GO:0006261">
    <property type="term" value="P:DNA-templated DNA replication"/>
    <property type="evidence" value="ECO:0007669"/>
    <property type="project" value="InterPro"/>
</dbReference>
<dbReference type="Pfam" id="PF00476">
    <property type="entry name" value="DNA_pol_A"/>
    <property type="match status" value="1"/>
</dbReference>
<dbReference type="PANTHER" id="PTHR10133:SF27">
    <property type="entry name" value="DNA POLYMERASE NU"/>
    <property type="match status" value="1"/>
</dbReference>
<dbReference type="PRINTS" id="PR00868">
    <property type="entry name" value="DNAPOLI"/>
</dbReference>
<dbReference type="InterPro" id="IPR043502">
    <property type="entry name" value="DNA/RNA_pol_sf"/>
</dbReference>
<dbReference type="FunFam" id="1.10.150.20:FF:000002">
    <property type="entry name" value="DNA polymerase I"/>
    <property type="match status" value="1"/>
</dbReference>
<organism evidence="3">
    <name type="scientific">marine metagenome</name>
    <dbReference type="NCBI Taxonomy" id="408172"/>
    <lineage>
        <taxon>unclassified sequences</taxon>
        <taxon>metagenomes</taxon>
        <taxon>ecological metagenomes</taxon>
    </lineage>
</organism>
<evidence type="ECO:0000256" key="1">
    <source>
        <dbReference type="ARBA" id="ARBA00022705"/>
    </source>
</evidence>
<dbReference type="SUPFAM" id="SSF56672">
    <property type="entry name" value="DNA/RNA polymerases"/>
    <property type="match status" value="1"/>
</dbReference>
<name>A0A381RIX2_9ZZZZ</name>
<sequence>MVHEAAGEEFNVNSTQQLREVLFGKMGLTPGKKTKTGYSTDAATLERLRGDHPVVDHLLAYREVEKLRSTYGEGLLAAVGPGDRIRATFNQTVARTGRLSSDAPNLHNIPIRTEAGRAFRRAFVPAPGRSLLVADYNQIELRCIAHLADDPGLIAAFEAGDDVHTAVASRTWGIDPSEVTTEVRNRAKMVAYGLAYGMEAYGLAQRLGSTVEEAAEILDSYFEAFPAIRAYMDRTVAEARQKGYTETLFGRRRRIPELSSPNYNVRLAGERQAMNAAIQGLAADVFKVALIRIDRGLRDAGATTALVLQVHDEVILEVPPDELSEVEAMVRAEMTGAYELRVELAVEVAVGTTWAAAKG</sequence>
<dbReference type="InterPro" id="IPR002298">
    <property type="entry name" value="DNA_polymerase_A"/>
</dbReference>
<dbReference type="Gene3D" id="1.10.150.20">
    <property type="entry name" value="5' to 3' exonuclease, C-terminal subdomain"/>
    <property type="match status" value="1"/>
</dbReference>
<dbReference type="CDD" id="cd08637">
    <property type="entry name" value="DNA_pol_A_pol_I_C"/>
    <property type="match status" value="1"/>
</dbReference>
<accession>A0A381RIX2</accession>
<dbReference type="GO" id="GO:0003677">
    <property type="term" value="F:DNA binding"/>
    <property type="evidence" value="ECO:0007669"/>
    <property type="project" value="InterPro"/>
</dbReference>
<feature type="domain" description="DNA-directed DNA polymerase family A palm" evidence="2">
    <location>
        <begin position="116"/>
        <end position="322"/>
    </location>
</feature>
<dbReference type="Gene3D" id="3.30.70.370">
    <property type="match status" value="1"/>
</dbReference>
<dbReference type="GO" id="GO:0006302">
    <property type="term" value="P:double-strand break repair"/>
    <property type="evidence" value="ECO:0007669"/>
    <property type="project" value="TreeGrafter"/>
</dbReference>
<protein>
    <recommendedName>
        <fullName evidence="2">DNA-directed DNA polymerase family A palm domain-containing protein</fullName>
    </recommendedName>
</protein>
<proteinExistence type="predicted"/>
<gene>
    <name evidence="3" type="ORF">METZ01_LOCUS43772</name>
</gene>
<evidence type="ECO:0000313" key="3">
    <source>
        <dbReference type="EMBL" id="SUZ90918.1"/>
    </source>
</evidence>